<comment type="caution">
    <text evidence="1">The sequence shown here is derived from an EMBL/GenBank/DDBJ whole genome shotgun (WGS) entry which is preliminary data.</text>
</comment>
<dbReference type="Gene3D" id="3.30.160.60">
    <property type="entry name" value="Classic Zinc Finger"/>
    <property type="match status" value="1"/>
</dbReference>
<evidence type="ECO:0000313" key="1">
    <source>
        <dbReference type="EMBL" id="ORY32701.1"/>
    </source>
</evidence>
<proteinExistence type="predicted"/>
<sequence length="106" mass="12298">MYALRKSQTVDYQQGVPSLLCQWISGAHGPCNLYFNTAADLHQHISEVHVPTVRKDNTRTIHKCNWSNCKRSDKVFKKRDQLLTHCKSHLTYPKHPCGECSAQFKW</sequence>
<gene>
    <name evidence="1" type="ORF">BCR33DRAFT_665408</name>
</gene>
<evidence type="ECO:0000313" key="2">
    <source>
        <dbReference type="Proteomes" id="UP000193642"/>
    </source>
</evidence>
<protein>
    <recommendedName>
        <fullName evidence="3">C2H2-type domain-containing protein</fullName>
    </recommendedName>
</protein>
<dbReference type="EMBL" id="MCGO01000070">
    <property type="protein sequence ID" value="ORY32701.1"/>
    <property type="molecule type" value="Genomic_DNA"/>
</dbReference>
<dbReference type="Proteomes" id="UP000193642">
    <property type="component" value="Unassembled WGS sequence"/>
</dbReference>
<accession>A0A1Y2BD03</accession>
<keyword evidence="2" id="KW-1185">Reference proteome</keyword>
<name>A0A1Y2BD03_9FUNG</name>
<dbReference type="AlphaFoldDB" id="A0A1Y2BD03"/>
<dbReference type="OrthoDB" id="6155966at2759"/>
<dbReference type="SUPFAM" id="SSF57667">
    <property type="entry name" value="beta-beta-alpha zinc fingers"/>
    <property type="match status" value="1"/>
</dbReference>
<organism evidence="1 2">
    <name type="scientific">Rhizoclosmatium globosum</name>
    <dbReference type="NCBI Taxonomy" id="329046"/>
    <lineage>
        <taxon>Eukaryota</taxon>
        <taxon>Fungi</taxon>
        <taxon>Fungi incertae sedis</taxon>
        <taxon>Chytridiomycota</taxon>
        <taxon>Chytridiomycota incertae sedis</taxon>
        <taxon>Chytridiomycetes</taxon>
        <taxon>Chytridiales</taxon>
        <taxon>Chytriomycetaceae</taxon>
        <taxon>Rhizoclosmatium</taxon>
    </lineage>
</organism>
<reference evidence="1 2" key="1">
    <citation type="submission" date="2016-07" db="EMBL/GenBank/DDBJ databases">
        <title>Pervasive Adenine N6-methylation of Active Genes in Fungi.</title>
        <authorList>
            <consortium name="DOE Joint Genome Institute"/>
            <person name="Mondo S.J."/>
            <person name="Dannebaum R.O."/>
            <person name="Kuo R.C."/>
            <person name="Labutti K."/>
            <person name="Haridas S."/>
            <person name="Kuo A."/>
            <person name="Salamov A."/>
            <person name="Ahrendt S.R."/>
            <person name="Lipzen A."/>
            <person name="Sullivan W."/>
            <person name="Andreopoulos W.B."/>
            <person name="Clum A."/>
            <person name="Lindquist E."/>
            <person name="Daum C."/>
            <person name="Ramamoorthy G.K."/>
            <person name="Gryganskyi A."/>
            <person name="Culley D."/>
            <person name="Magnuson J.K."/>
            <person name="James T.Y."/>
            <person name="O'Malley M.A."/>
            <person name="Stajich J.E."/>
            <person name="Spatafora J.W."/>
            <person name="Visel A."/>
            <person name="Grigoriev I.V."/>
        </authorList>
    </citation>
    <scope>NUCLEOTIDE SEQUENCE [LARGE SCALE GENOMIC DNA]</scope>
    <source>
        <strain evidence="1 2">JEL800</strain>
    </source>
</reference>
<dbReference type="InterPro" id="IPR036236">
    <property type="entry name" value="Znf_C2H2_sf"/>
</dbReference>
<evidence type="ECO:0008006" key="3">
    <source>
        <dbReference type="Google" id="ProtNLM"/>
    </source>
</evidence>